<evidence type="ECO:0000313" key="2">
    <source>
        <dbReference type="Proteomes" id="UP000474159"/>
    </source>
</evidence>
<keyword evidence="2" id="KW-1185">Reference proteome</keyword>
<evidence type="ECO:0000313" key="1">
    <source>
        <dbReference type="EMBL" id="KAB1078371.1"/>
    </source>
</evidence>
<dbReference type="RefSeq" id="WP_151000991.1">
    <property type="nucleotide sequence ID" value="NZ_VZZK01000014.1"/>
</dbReference>
<sequence length="134" mass="14475">MSKTRKRPSRAAQQATYRDRLATQGQVQVTVNISNKSAQLMRSLAVTHGQTQGRVVEAGILAAAKRLVELGNIHVEAHGGSPALTRPVVALADLESQLDEIEHSYDLEGDEPPLMRASEARAIALNLVGLEMRA</sequence>
<dbReference type="Proteomes" id="UP000474159">
    <property type="component" value="Unassembled WGS sequence"/>
</dbReference>
<protein>
    <submittedName>
        <fullName evidence="1">Uncharacterized protein</fullName>
    </submittedName>
</protein>
<gene>
    <name evidence="1" type="ORF">F6X53_14880</name>
</gene>
<accession>A0A6L3SX56</accession>
<dbReference type="AlphaFoldDB" id="A0A6L3SX56"/>
<comment type="caution">
    <text evidence="1">The sequence shown here is derived from an EMBL/GenBank/DDBJ whole genome shotgun (WGS) entry which is preliminary data.</text>
</comment>
<name>A0A6L3SX56_9HYPH</name>
<proteinExistence type="predicted"/>
<reference evidence="1 2" key="1">
    <citation type="submission" date="2019-09" db="EMBL/GenBank/DDBJ databases">
        <title>YIM 48816 draft genome.</title>
        <authorList>
            <person name="Jiang L."/>
        </authorList>
    </citation>
    <scope>NUCLEOTIDE SEQUENCE [LARGE SCALE GENOMIC DNA]</scope>
    <source>
        <strain evidence="1 2">YIM 48816</strain>
    </source>
</reference>
<dbReference type="EMBL" id="VZZK01000014">
    <property type="protein sequence ID" value="KAB1078371.1"/>
    <property type="molecule type" value="Genomic_DNA"/>
</dbReference>
<organism evidence="1 2">
    <name type="scientific">Methylobacterium soli</name>
    <dbReference type="NCBI Taxonomy" id="553447"/>
    <lineage>
        <taxon>Bacteria</taxon>
        <taxon>Pseudomonadati</taxon>
        <taxon>Pseudomonadota</taxon>
        <taxon>Alphaproteobacteria</taxon>
        <taxon>Hyphomicrobiales</taxon>
        <taxon>Methylobacteriaceae</taxon>
        <taxon>Methylobacterium</taxon>
    </lineage>
</organism>